<reference evidence="6" key="1">
    <citation type="journal article" date="2019" name="Int. J. Syst. Evol. Microbiol.">
        <title>The Global Catalogue of Microorganisms (GCM) 10K type strain sequencing project: providing services to taxonomists for standard genome sequencing and annotation.</title>
        <authorList>
            <consortium name="The Broad Institute Genomics Platform"/>
            <consortium name="The Broad Institute Genome Sequencing Center for Infectious Disease"/>
            <person name="Wu L."/>
            <person name="Ma J."/>
        </authorList>
    </citation>
    <scope>NUCLEOTIDE SEQUENCE [LARGE SCALE GENOMIC DNA]</scope>
    <source>
        <strain evidence="6">JCM 8201</strain>
    </source>
</reference>
<feature type="transmembrane region" description="Helical" evidence="4">
    <location>
        <begin position="6"/>
        <end position="26"/>
    </location>
</feature>
<dbReference type="Proteomes" id="UP001501842">
    <property type="component" value="Unassembled WGS sequence"/>
</dbReference>
<comment type="catalytic activity">
    <reaction evidence="1">
        <text>ATP + protein L-histidine = ADP + protein N-phospho-L-histidine.</text>
        <dbReference type="EC" id="2.7.13.3"/>
    </reaction>
</comment>
<keyword evidence="6" id="KW-1185">Reference proteome</keyword>
<comment type="subcellular location">
    <subcellularLocation>
        <location evidence="2">Cell membrane</location>
    </subcellularLocation>
</comment>
<keyword evidence="4" id="KW-0472">Membrane</keyword>
<evidence type="ECO:0000256" key="3">
    <source>
        <dbReference type="ARBA" id="ARBA00012438"/>
    </source>
</evidence>
<comment type="caution">
    <text evidence="5">The sequence shown here is derived from an EMBL/GenBank/DDBJ whole genome shotgun (WGS) entry which is preliminary data.</text>
</comment>
<dbReference type="SUPFAM" id="SSF47384">
    <property type="entry name" value="Homodimeric domain of signal transducing histidine kinase"/>
    <property type="match status" value="1"/>
</dbReference>
<evidence type="ECO:0000256" key="2">
    <source>
        <dbReference type="ARBA" id="ARBA00004236"/>
    </source>
</evidence>
<feature type="transmembrane region" description="Helical" evidence="4">
    <location>
        <begin position="38"/>
        <end position="61"/>
    </location>
</feature>
<proteinExistence type="predicted"/>
<accession>A0ABP6GD29</accession>
<dbReference type="EMBL" id="BAAATZ010000002">
    <property type="protein sequence ID" value="GAA2719577.1"/>
    <property type="molecule type" value="Genomic_DNA"/>
</dbReference>
<evidence type="ECO:0000256" key="1">
    <source>
        <dbReference type="ARBA" id="ARBA00000085"/>
    </source>
</evidence>
<sequence>MTDLMAVTGVAALGTGTTGILGWAVTRLLLRRFENLPLFALSAVTLLATAAGALSAARAMYLSARDLAVVLVVLALGAGTSLLTAWLLGRQAAADRHRARAHEAARRELVAWISQDLQEPLTALRSTLETLEAADRLRPQIDRLAGVADDLLEITRS</sequence>
<dbReference type="Gene3D" id="1.10.287.130">
    <property type="match status" value="1"/>
</dbReference>
<protein>
    <recommendedName>
        <fullName evidence="3">histidine kinase</fullName>
        <ecNumber evidence="3">2.7.13.3</ecNumber>
    </recommendedName>
</protein>
<organism evidence="5 6">
    <name type="scientific">Actinocorallia aurantiaca</name>
    <dbReference type="NCBI Taxonomy" id="46204"/>
    <lineage>
        <taxon>Bacteria</taxon>
        <taxon>Bacillati</taxon>
        <taxon>Actinomycetota</taxon>
        <taxon>Actinomycetes</taxon>
        <taxon>Streptosporangiales</taxon>
        <taxon>Thermomonosporaceae</taxon>
        <taxon>Actinocorallia</taxon>
    </lineage>
</organism>
<dbReference type="EC" id="2.7.13.3" evidence="3"/>
<gene>
    <name evidence="5" type="ORF">GCM10010439_05470</name>
</gene>
<evidence type="ECO:0000313" key="5">
    <source>
        <dbReference type="EMBL" id="GAA2719577.1"/>
    </source>
</evidence>
<feature type="transmembrane region" description="Helical" evidence="4">
    <location>
        <begin position="67"/>
        <end position="88"/>
    </location>
</feature>
<name>A0ABP6GD29_9ACTN</name>
<dbReference type="RefSeq" id="WP_344448481.1">
    <property type="nucleotide sequence ID" value="NZ_BAAATZ010000002.1"/>
</dbReference>
<evidence type="ECO:0000256" key="4">
    <source>
        <dbReference type="SAM" id="Phobius"/>
    </source>
</evidence>
<dbReference type="InterPro" id="IPR036097">
    <property type="entry name" value="HisK_dim/P_sf"/>
</dbReference>
<keyword evidence="4" id="KW-0812">Transmembrane</keyword>
<keyword evidence="4" id="KW-1133">Transmembrane helix</keyword>
<evidence type="ECO:0000313" key="6">
    <source>
        <dbReference type="Proteomes" id="UP001501842"/>
    </source>
</evidence>